<evidence type="ECO:0000313" key="4">
    <source>
        <dbReference type="Proteomes" id="UP000031967"/>
    </source>
</evidence>
<feature type="domain" description="Gfo/Idh/MocA-like oxidoreductase N-terminal" evidence="1">
    <location>
        <begin position="5"/>
        <end position="121"/>
    </location>
</feature>
<comment type="caution">
    <text evidence="3">The sequence shown here is derived from an EMBL/GenBank/DDBJ whole genome shotgun (WGS) entry which is preliminary data.</text>
</comment>
<gene>
    <name evidence="3" type="ORF">SD70_07990</name>
</gene>
<accession>A0ABR5AJZ3</accession>
<dbReference type="EMBL" id="JXAK01000010">
    <property type="protein sequence ID" value="KIL41369.1"/>
    <property type="molecule type" value="Genomic_DNA"/>
</dbReference>
<keyword evidence="4" id="KW-1185">Reference proteome</keyword>
<dbReference type="Proteomes" id="UP000031967">
    <property type="component" value="Unassembled WGS sequence"/>
</dbReference>
<evidence type="ECO:0000259" key="2">
    <source>
        <dbReference type="Pfam" id="PF22725"/>
    </source>
</evidence>
<organism evidence="3 4">
    <name type="scientific">Gordoniibacillus kamchatkensis</name>
    <dbReference type="NCBI Taxonomy" id="1590651"/>
    <lineage>
        <taxon>Bacteria</taxon>
        <taxon>Bacillati</taxon>
        <taxon>Bacillota</taxon>
        <taxon>Bacilli</taxon>
        <taxon>Bacillales</taxon>
        <taxon>Paenibacillaceae</taxon>
        <taxon>Gordoniibacillus</taxon>
    </lineage>
</organism>
<dbReference type="PANTHER" id="PTHR43249:SF1">
    <property type="entry name" value="D-GLUCOSIDE 3-DEHYDROGENASE"/>
    <property type="match status" value="1"/>
</dbReference>
<name>A0ABR5AJZ3_9BACL</name>
<dbReference type="RefSeq" id="WP_041047093.1">
    <property type="nucleotide sequence ID" value="NZ_JXAK01000010.1"/>
</dbReference>
<dbReference type="InterPro" id="IPR036291">
    <property type="entry name" value="NAD(P)-bd_dom_sf"/>
</dbReference>
<feature type="domain" description="GFO/IDH/MocA-like oxidoreductase" evidence="2">
    <location>
        <begin position="133"/>
        <end position="256"/>
    </location>
</feature>
<protein>
    <submittedName>
        <fullName evidence="3">Oxidoreductase</fullName>
    </submittedName>
</protein>
<dbReference type="PANTHER" id="PTHR43249">
    <property type="entry name" value="UDP-N-ACETYL-2-AMINO-2-DEOXY-D-GLUCURONATE OXIDASE"/>
    <property type="match status" value="1"/>
</dbReference>
<dbReference type="InterPro" id="IPR000683">
    <property type="entry name" value="Gfo/Idh/MocA-like_OxRdtase_N"/>
</dbReference>
<sequence>MPDKIRFAIVGAGSIAKLHAESIRRHRGAELAAIADKNADKARQLAEGFADVRLFADYRDMMCMEEIDVVCVCTPSGLHAEVAVAAARAGKHVLCEKPLEVDAQRMTDMIDECRKHNVKLGCVFQRRLMPAMLHARQAMLDGKIGRPVLGNAYLKYYRSPEYYRSGGWRGTWRLDGGGALMNQGVHGVDLIQFLMGDVESVFAYTGALARDIEVEDTAVAALKYKSGAFGTIQAATSVYPGQETRFEIHGERGTIEFGDEGIRQWTFHGREEPAPEYEDTLGLSSSSNPQNIAVEGHYFYVNDIIRAIRDDREPYVSGEEARKSVDLILAIYESARTGREVFLNN</sequence>
<dbReference type="Gene3D" id="3.30.360.10">
    <property type="entry name" value="Dihydrodipicolinate Reductase, domain 2"/>
    <property type="match status" value="1"/>
</dbReference>
<proteinExistence type="predicted"/>
<reference evidence="3 4" key="1">
    <citation type="submission" date="2014-12" db="EMBL/GenBank/DDBJ databases">
        <title>Draft genome sequence of Paenibacillus kamchatkensis strain B-2647.</title>
        <authorList>
            <person name="Karlyshev A.V."/>
            <person name="Kudryashova E.B."/>
        </authorList>
    </citation>
    <scope>NUCLEOTIDE SEQUENCE [LARGE SCALE GENOMIC DNA]</scope>
    <source>
        <strain evidence="3 4">VKM B-2647</strain>
    </source>
</reference>
<dbReference type="InterPro" id="IPR052515">
    <property type="entry name" value="Gfo/Idh/MocA_Oxidoreductase"/>
</dbReference>
<dbReference type="InterPro" id="IPR055170">
    <property type="entry name" value="GFO_IDH_MocA-like_dom"/>
</dbReference>
<evidence type="ECO:0000259" key="1">
    <source>
        <dbReference type="Pfam" id="PF01408"/>
    </source>
</evidence>
<dbReference type="Pfam" id="PF01408">
    <property type="entry name" value="GFO_IDH_MocA"/>
    <property type="match status" value="1"/>
</dbReference>
<dbReference type="Pfam" id="PF22725">
    <property type="entry name" value="GFO_IDH_MocA_C3"/>
    <property type="match status" value="1"/>
</dbReference>
<dbReference type="Gene3D" id="3.40.50.720">
    <property type="entry name" value="NAD(P)-binding Rossmann-like Domain"/>
    <property type="match status" value="1"/>
</dbReference>
<dbReference type="SUPFAM" id="SSF51735">
    <property type="entry name" value="NAD(P)-binding Rossmann-fold domains"/>
    <property type="match status" value="1"/>
</dbReference>
<dbReference type="SUPFAM" id="SSF55347">
    <property type="entry name" value="Glyceraldehyde-3-phosphate dehydrogenase-like, C-terminal domain"/>
    <property type="match status" value="1"/>
</dbReference>
<evidence type="ECO:0000313" key="3">
    <source>
        <dbReference type="EMBL" id="KIL41369.1"/>
    </source>
</evidence>